<keyword evidence="4" id="KW-0346">Stress response</keyword>
<dbReference type="PROSITE" id="PS01031">
    <property type="entry name" value="SHSP"/>
    <property type="match status" value="1"/>
</dbReference>
<reference evidence="4 5" key="1">
    <citation type="submission" date="2015-03" db="EMBL/GenBank/DDBJ databases">
        <title>Genome Assembly of Staphylococcus cohnii subsp. cohnii strain G22B2.</title>
        <authorList>
            <person name="Nair G."/>
            <person name="Kaur G."/>
            <person name="Khatri I."/>
            <person name="Singh N.K."/>
            <person name="Sathyabama S."/>
            <person name="Maurya S.K."/>
            <person name="Subramanian S."/>
            <person name="Agrewala J.N."/>
            <person name="Mayilraj S."/>
        </authorList>
    </citation>
    <scope>NUCLEOTIDE SEQUENCE [LARGE SCALE GENOMIC DNA]</scope>
    <source>
        <strain evidence="4 5">G22B2</strain>
    </source>
</reference>
<organism evidence="4 5">
    <name type="scientific">Staphylococcus cohnii subsp. cohnii</name>
    <dbReference type="NCBI Taxonomy" id="74704"/>
    <lineage>
        <taxon>Bacteria</taxon>
        <taxon>Bacillati</taxon>
        <taxon>Bacillota</taxon>
        <taxon>Bacilli</taxon>
        <taxon>Bacillales</taxon>
        <taxon>Staphylococcaceae</taxon>
        <taxon>Staphylococcus</taxon>
        <taxon>Staphylococcus cohnii species complex</taxon>
    </lineage>
</organism>
<comment type="caution">
    <text evidence="4">The sequence shown here is derived from an EMBL/GenBank/DDBJ whole genome shotgun (WGS) entry which is preliminary data.</text>
</comment>
<dbReference type="EMBL" id="LAKJ01000027">
    <property type="protein sequence ID" value="KKI62888.1"/>
    <property type="molecule type" value="Genomic_DNA"/>
</dbReference>
<name>A0A0M2NYX4_STACC</name>
<dbReference type="AlphaFoldDB" id="A0A0M2NYX4"/>
<gene>
    <name evidence="4" type="ORF">UF66_1639</name>
</gene>
<comment type="similarity">
    <text evidence="1 2">Belongs to the small heat shock protein (HSP20) family.</text>
</comment>
<accession>A0A0M2NYX4</accession>
<evidence type="ECO:0000313" key="4">
    <source>
        <dbReference type="EMBL" id="KKI62888.1"/>
    </source>
</evidence>
<evidence type="ECO:0000256" key="1">
    <source>
        <dbReference type="PROSITE-ProRule" id="PRU00285"/>
    </source>
</evidence>
<dbReference type="SUPFAM" id="SSF49764">
    <property type="entry name" value="HSP20-like chaperones"/>
    <property type="match status" value="1"/>
</dbReference>
<dbReference type="PANTHER" id="PTHR11527">
    <property type="entry name" value="HEAT-SHOCK PROTEIN 20 FAMILY MEMBER"/>
    <property type="match status" value="1"/>
</dbReference>
<dbReference type="Proteomes" id="UP000034455">
    <property type="component" value="Unassembled WGS sequence"/>
</dbReference>
<dbReference type="RefSeq" id="WP_019468833.1">
    <property type="nucleotide sequence ID" value="NZ_BKAS01000019.1"/>
</dbReference>
<evidence type="ECO:0000259" key="3">
    <source>
        <dbReference type="PROSITE" id="PS01031"/>
    </source>
</evidence>
<dbReference type="GeneID" id="58096715"/>
<evidence type="ECO:0000256" key="2">
    <source>
        <dbReference type="RuleBase" id="RU003616"/>
    </source>
</evidence>
<proteinExistence type="inferred from homology"/>
<dbReference type="InterPro" id="IPR002068">
    <property type="entry name" value="A-crystallin/Hsp20_dom"/>
</dbReference>
<dbReference type="InterPro" id="IPR008978">
    <property type="entry name" value="HSP20-like_chaperone"/>
</dbReference>
<protein>
    <submittedName>
        <fullName evidence="4">Heat shock protein, molecular chaperone</fullName>
    </submittedName>
</protein>
<feature type="domain" description="SHSP" evidence="3">
    <location>
        <begin position="16"/>
        <end position="123"/>
    </location>
</feature>
<dbReference type="PATRIC" id="fig|74704.6.peg.1682"/>
<dbReference type="Gene3D" id="2.60.40.790">
    <property type="match status" value="1"/>
</dbReference>
<sequence length="123" mass="14257">MMQNTQNLSTDILENLLTEHHDFNVDVYESSDAYQVMAELPGYSKEDIDIQFDEKTLTISVTNTSTTTQNQDNYLIKERNFNNQSRQFIFKNVDEPNIKAMLKDGILNVTLPINHTKKQINID</sequence>
<evidence type="ECO:0000313" key="5">
    <source>
        <dbReference type="Proteomes" id="UP000034455"/>
    </source>
</evidence>
<dbReference type="Pfam" id="PF00011">
    <property type="entry name" value="HSP20"/>
    <property type="match status" value="1"/>
</dbReference>
<dbReference type="InterPro" id="IPR031107">
    <property type="entry name" value="Small_HSP"/>
</dbReference>